<dbReference type="Proteomes" id="UP001153404">
    <property type="component" value="Unassembled WGS sequence"/>
</dbReference>
<dbReference type="GO" id="GO:0003677">
    <property type="term" value="F:DNA binding"/>
    <property type="evidence" value="ECO:0007669"/>
    <property type="project" value="UniProtKB-KW"/>
</dbReference>
<evidence type="ECO:0000313" key="6">
    <source>
        <dbReference type="Proteomes" id="UP001153404"/>
    </source>
</evidence>
<keyword evidence="3" id="KW-0238">DNA-binding</keyword>
<evidence type="ECO:0000313" key="5">
    <source>
        <dbReference type="EMBL" id="MDG0809137.1"/>
    </source>
</evidence>
<dbReference type="Pfam" id="PF03965">
    <property type="entry name" value="Penicillinase_R"/>
    <property type="match status" value="1"/>
</dbReference>
<dbReference type="InterPro" id="IPR036388">
    <property type="entry name" value="WH-like_DNA-bd_sf"/>
</dbReference>
<dbReference type="AlphaFoldDB" id="A0A9X4KW86"/>
<dbReference type="InterPro" id="IPR005650">
    <property type="entry name" value="BlaI_family"/>
</dbReference>
<keyword evidence="4" id="KW-0804">Transcription</keyword>
<dbReference type="EMBL" id="JAPDIA010000003">
    <property type="protein sequence ID" value="MDG0809137.1"/>
    <property type="molecule type" value="Genomic_DNA"/>
</dbReference>
<proteinExistence type="inferred from homology"/>
<evidence type="ECO:0000256" key="4">
    <source>
        <dbReference type="ARBA" id="ARBA00023163"/>
    </source>
</evidence>
<dbReference type="RefSeq" id="WP_277530251.1">
    <property type="nucleotide sequence ID" value="NZ_JAPDIA010000003.1"/>
</dbReference>
<keyword evidence="2" id="KW-0805">Transcription regulation</keyword>
<organism evidence="5 6">
    <name type="scientific">Cohnella rhizosphaerae</name>
    <dbReference type="NCBI Taxonomy" id="1457232"/>
    <lineage>
        <taxon>Bacteria</taxon>
        <taxon>Bacillati</taxon>
        <taxon>Bacillota</taxon>
        <taxon>Bacilli</taxon>
        <taxon>Bacillales</taxon>
        <taxon>Paenibacillaceae</taxon>
        <taxon>Cohnella</taxon>
    </lineage>
</organism>
<name>A0A9X4KW86_9BACL</name>
<evidence type="ECO:0000256" key="1">
    <source>
        <dbReference type="ARBA" id="ARBA00011046"/>
    </source>
</evidence>
<accession>A0A9X4KW86</accession>
<gene>
    <name evidence="5" type="ORF">OMP40_06910</name>
</gene>
<dbReference type="InterPro" id="IPR036390">
    <property type="entry name" value="WH_DNA-bd_sf"/>
</dbReference>
<comment type="similarity">
    <text evidence="1">Belongs to the BlaI transcriptional regulatory family.</text>
</comment>
<dbReference type="Gene3D" id="1.10.10.10">
    <property type="entry name" value="Winged helix-like DNA-binding domain superfamily/Winged helix DNA-binding domain"/>
    <property type="match status" value="1"/>
</dbReference>
<evidence type="ECO:0000256" key="3">
    <source>
        <dbReference type="ARBA" id="ARBA00023125"/>
    </source>
</evidence>
<sequence>MKVKTLHLNEEGLLRFLGSLEAKIMSLLWEKGRLTIKQAHEILNRADPLSLTTVLTVMVRLADKGLLHKESTGGGRNRLTFFTPVQTREQFITEQTKSVTDGLVEDFGSLMVSHLVDNLDKADPELIARLEKKLSELKQKP</sequence>
<keyword evidence="6" id="KW-1185">Reference proteome</keyword>
<dbReference type="GO" id="GO:0045892">
    <property type="term" value="P:negative regulation of DNA-templated transcription"/>
    <property type="evidence" value="ECO:0007669"/>
    <property type="project" value="InterPro"/>
</dbReference>
<evidence type="ECO:0000256" key="2">
    <source>
        <dbReference type="ARBA" id="ARBA00023015"/>
    </source>
</evidence>
<comment type="caution">
    <text evidence="5">The sequence shown here is derived from an EMBL/GenBank/DDBJ whole genome shotgun (WGS) entry which is preliminary data.</text>
</comment>
<protein>
    <submittedName>
        <fullName evidence="5">BlaI/MecI/CopY family transcriptional regulator</fullName>
    </submittedName>
</protein>
<dbReference type="SUPFAM" id="SSF46785">
    <property type="entry name" value="Winged helix' DNA-binding domain"/>
    <property type="match status" value="1"/>
</dbReference>
<reference evidence="5" key="1">
    <citation type="submission" date="2022-10" db="EMBL/GenBank/DDBJ databases">
        <title>Comparative genomic analysis of Cohnella hashimotonis sp. nov., isolated from the International Space Station.</title>
        <authorList>
            <person name="Simpson A."/>
            <person name="Venkateswaran K."/>
        </authorList>
    </citation>
    <scope>NUCLEOTIDE SEQUENCE</scope>
    <source>
        <strain evidence="5">DSM 28161</strain>
    </source>
</reference>